<evidence type="ECO:0000256" key="4">
    <source>
        <dbReference type="ARBA" id="ARBA00023136"/>
    </source>
</evidence>
<accession>A0A9Q1HTX0</accession>
<dbReference type="GO" id="GO:0016020">
    <property type="term" value="C:membrane"/>
    <property type="evidence" value="ECO:0007669"/>
    <property type="project" value="UniProtKB-SubCell"/>
</dbReference>
<comment type="caution">
    <text evidence="7">The sequence shown here is derived from an EMBL/GenBank/DDBJ whole genome shotgun (WGS) entry which is preliminary data.</text>
</comment>
<keyword evidence="4 5" id="KW-0472">Membrane</keyword>
<dbReference type="Pfam" id="PF00229">
    <property type="entry name" value="TNF"/>
    <property type="match status" value="1"/>
</dbReference>
<name>A0A9Q1HTX0_CONCO</name>
<keyword evidence="3" id="KW-0202">Cytokine</keyword>
<protein>
    <recommendedName>
        <fullName evidence="6">THD domain-containing protein</fullName>
    </recommendedName>
</protein>
<evidence type="ECO:0000259" key="6">
    <source>
        <dbReference type="PROSITE" id="PS50049"/>
    </source>
</evidence>
<dbReference type="AlphaFoldDB" id="A0A9Q1HTX0"/>
<feature type="domain" description="THD" evidence="6">
    <location>
        <begin position="84"/>
        <end position="226"/>
    </location>
</feature>
<evidence type="ECO:0000256" key="5">
    <source>
        <dbReference type="SAM" id="Phobius"/>
    </source>
</evidence>
<comment type="similarity">
    <text evidence="2">Belongs to the tumor necrosis factor family.</text>
</comment>
<evidence type="ECO:0000256" key="3">
    <source>
        <dbReference type="ARBA" id="ARBA00022514"/>
    </source>
</evidence>
<dbReference type="InterPro" id="IPR006052">
    <property type="entry name" value="TNF_dom"/>
</dbReference>
<evidence type="ECO:0000256" key="1">
    <source>
        <dbReference type="ARBA" id="ARBA00004370"/>
    </source>
</evidence>
<dbReference type="Proteomes" id="UP001152803">
    <property type="component" value="Unassembled WGS sequence"/>
</dbReference>
<organism evidence="7 8">
    <name type="scientific">Conger conger</name>
    <name type="common">Conger eel</name>
    <name type="synonym">Muraena conger</name>
    <dbReference type="NCBI Taxonomy" id="82655"/>
    <lineage>
        <taxon>Eukaryota</taxon>
        <taxon>Metazoa</taxon>
        <taxon>Chordata</taxon>
        <taxon>Craniata</taxon>
        <taxon>Vertebrata</taxon>
        <taxon>Euteleostomi</taxon>
        <taxon>Actinopterygii</taxon>
        <taxon>Neopterygii</taxon>
        <taxon>Teleostei</taxon>
        <taxon>Anguilliformes</taxon>
        <taxon>Congridae</taxon>
        <taxon>Conger</taxon>
    </lineage>
</organism>
<dbReference type="EMBL" id="JAFJMO010000012">
    <property type="protein sequence ID" value="KAJ8260976.1"/>
    <property type="molecule type" value="Genomic_DNA"/>
</dbReference>
<evidence type="ECO:0000313" key="7">
    <source>
        <dbReference type="EMBL" id="KAJ8260976.1"/>
    </source>
</evidence>
<gene>
    <name evidence="7" type="ORF">COCON_G00166990</name>
</gene>
<keyword evidence="5" id="KW-1133">Transmembrane helix</keyword>
<dbReference type="PANTHER" id="PTHR11471:SF24">
    <property type="entry name" value="TUMOR NECROSIS FACTOR LIGAND SUPERFAMILY MEMBER 15"/>
    <property type="match status" value="1"/>
</dbReference>
<dbReference type="PROSITE" id="PS50049">
    <property type="entry name" value="THD_2"/>
    <property type="match status" value="1"/>
</dbReference>
<feature type="transmembrane region" description="Helical" evidence="5">
    <location>
        <begin position="37"/>
        <end position="57"/>
    </location>
</feature>
<keyword evidence="8" id="KW-1185">Reference proteome</keyword>
<dbReference type="GO" id="GO:0005125">
    <property type="term" value="F:cytokine activity"/>
    <property type="evidence" value="ECO:0007669"/>
    <property type="project" value="UniProtKB-KW"/>
</dbReference>
<dbReference type="Gene3D" id="2.60.120.40">
    <property type="match status" value="1"/>
</dbReference>
<dbReference type="InterPro" id="IPR008983">
    <property type="entry name" value="Tumour_necrosis_fac-like_dom"/>
</dbReference>
<keyword evidence="5" id="KW-0812">Transmembrane</keyword>
<dbReference type="SUPFAM" id="SSF49842">
    <property type="entry name" value="TNF-like"/>
    <property type="match status" value="1"/>
</dbReference>
<dbReference type="GO" id="GO:0005164">
    <property type="term" value="F:tumor necrosis factor receptor binding"/>
    <property type="evidence" value="ECO:0007669"/>
    <property type="project" value="InterPro"/>
</dbReference>
<proteinExistence type="inferred from homology"/>
<comment type="subcellular location">
    <subcellularLocation>
        <location evidence="1">Membrane</location>
    </subcellularLocation>
</comment>
<reference evidence="7" key="1">
    <citation type="journal article" date="2023" name="Science">
        <title>Genome structures resolve the early diversification of teleost fishes.</title>
        <authorList>
            <person name="Parey E."/>
            <person name="Louis A."/>
            <person name="Montfort J."/>
            <person name="Bouchez O."/>
            <person name="Roques C."/>
            <person name="Iampietro C."/>
            <person name="Lluch J."/>
            <person name="Castinel A."/>
            <person name="Donnadieu C."/>
            <person name="Desvignes T."/>
            <person name="Floi Bucao C."/>
            <person name="Jouanno E."/>
            <person name="Wen M."/>
            <person name="Mejri S."/>
            <person name="Dirks R."/>
            <person name="Jansen H."/>
            <person name="Henkel C."/>
            <person name="Chen W.J."/>
            <person name="Zahm M."/>
            <person name="Cabau C."/>
            <person name="Klopp C."/>
            <person name="Thompson A.W."/>
            <person name="Robinson-Rechavi M."/>
            <person name="Braasch I."/>
            <person name="Lecointre G."/>
            <person name="Bobe J."/>
            <person name="Postlethwait J.H."/>
            <person name="Berthelot C."/>
            <person name="Roest Crollius H."/>
            <person name="Guiguen Y."/>
        </authorList>
    </citation>
    <scope>NUCLEOTIDE SEQUENCE</scope>
    <source>
        <strain evidence="7">Concon-B</strain>
    </source>
</reference>
<dbReference type="OrthoDB" id="9936525at2759"/>
<dbReference type="SMART" id="SM00207">
    <property type="entry name" value="TNF"/>
    <property type="match status" value="1"/>
</dbReference>
<sequence>MVRSCGESEVIRCEEPAINPAVLILLDHCRATRRQEFLSRLAMAFLLMSSLAFFFFFRLPDQPTDRPTTQEHGLAQALLRGGKPHAHLTAPMSQCVRTSKTQTLAWETKMGLAHTQGFLYDQEKRALVVQSAGSYNIYLQITFRKPEKYECKGYVHLNAIVLANENEPMIMSVYDSLPCSENTHKSLFASGVYQLENNTQLMVNVSEIDLVDGCNEVKTYFGAFLLE</sequence>
<dbReference type="GO" id="GO:0005615">
    <property type="term" value="C:extracellular space"/>
    <property type="evidence" value="ECO:0007669"/>
    <property type="project" value="UniProtKB-KW"/>
</dbReference>
<evidence type="ECO:0000256" key="2">
    <source>
        <dbReference type="ARBA" id="ARBA00008670"/>
    </source>
</evidence>
<dbReference type="PANTHER" id="PTHR11471">
    <property type="entry name" value="TUMOR NECROSIS FACTOR FAMILY MEMBER"/>
    <property type="match status" value="1"/>
</dbReference>
<evidence type="ECO:0000313" key="8">
    <source>
        <dbReference type="Proteomes" id="UP001152803"/>
    </source>
</evidence>
<dbReference type="GO" id="GO:0006955">
    <property type="term" value="P:immune response"/>
    <property type="evidence" value="ECO:0007669"/>
    <property type="project" value="InterPro"/>
</dbReference>